<proteinExistence type="predicted"/>
<protein>
    <submittedName>
        <fullName evidence="2">Putative RNA-directed DNA polymerase from transposon BS</fullName>
    </submittedName>
</protein>
<dbReference type="GO" id="GO:0003964">
    <property type="term" value="F:RNA-directed DNA polymerase activity"/>
    <property type="evidence" value="ECO:0007669"/>
    <property type="project" value="UniProtKB-KW"/>
</dbReference>
<dbReference type="InterPro" id="IPR043502">
    <property type="entry name" value="DNA/RNA_pol_sf"/>
</dbReference>
<dbReference type="Pfam" id="PF00078">
    <property type="entry name" value="RVT_1"/>
    <property type="match status" value="1"/>
</dbReference>
<evidence type="ECO:0000259" key="1">
    <source>
        <dbReference type="PROSITE" id="PS50878"/>
    </source>
</evidence>
<dbReference type="Gene3D" id="3.60.10.10">
    <property type="entry name" value="Endonuclease/exonuclease/phosphatase"/>
    <property type="match status" value="1"/>
</dbReference>
<name>A0A2B4RJ86_STYPI</name>
<evidence type="ECO:0000313" key="3">
    <source>
        <dbReference type="Proteomes" id="UP000225706"/>
    </source>
</evidence>
<feature type="domain" description="Reverse transcriptase" evidence="1">
    <location>
        <begin position="258"/>
        <end position="540"/>
    </location>
</feature>
<dbReference type="SUPFAM" id="SSF56672">
    <property type="entry name" value="DNA/RNA polymerases"/>
    <property type="match status" value="1"/>
</dbReference>
<sequence>MDSVRELLYEFPLDLFTVSDTWLSSHILDEEFKIDGYSFVRKDKMNTEKPRGGGLIVYVRDGINFSERDDISNGRIEDIWIEVKRDKCKNLLVGSFYRPPDQNLDYFNTSISESLESLHDNDLSGDVVLLGDFDVDFLKHSNFMRSLCEVFENNDLHQIIRQPTRITINSRTLIDLIWERLFCEVADEHAPVKKRRVKGFKSPWVNDELTSLRKARDYHHKKAIKTNLSSHWIRDKKLRNQVTRYEKKLKSNYYFNLINDSMSNSEEMWKSLKQVLPGSKDRKQITSISITGKVYKKCEEITEALLINIFRLSVKSWEGALVVSHVKVMFFHSKLYGFRRKRSTASALLEFTDEILDNMDQGKVTGAAFLDLKKAFDTVNHRILLLKLQSLGVDVLSILWFKSYFENRGCQTSVGDSISSKRTMNIGVPQGSVLGPLLFLVYVNDLADVLKNCQASLFADDTAIYCSSQIAIDLEAKLDEDLNHVKDWLNKHRLTLNIKKSKLMLIGGQKRLKLLGQVNLNINDENIERTGHYKYLGVVINENLIWSDHVDLICSKVSKRLGMIKRFIGGPTGIVRPDLWVRSDRERSQHLRNGQPPSIFS</sequence>
<keyword evidence="3" id="KW-1185">Reference proteome</keyword>
<comment type="caution">
    <text evidence="2">The sequence shown here is derived from an EMBL/GenBank/DDBJ whole genome shotgun (WGS) entry which is preliminary data.</text>
</comment>
<dbReference type="Proteomes" id="UP000225706">
    <property type="component" value="Unassembled WGS sequence"/>
</dbReference>
<keyword evidence="2" id="KW-0695">RNA-directed DNA polymerase</keyword>
<dbReference type="InterPro" id="IPR036691">
    <property type="entry name" value="Endo/exonu/phosph_ase_sf"/>
</dbReference>
<dbReference type="CDD" id="cd01650">
    <property type="entry name" value="RT_nLTR_like"/>
    <property type="match status" value="1"/>
</dbReference>
<dbReference type="SUPFAM" id="SSF56219">
    <property type="entry name" value="DNase I-like"/>
    <property type="match status" value="1"/>
</dbReference>
<dbReference type="PANTHER" id="PTHR33332">
    <property type="entry name" value="REVERSE TRANSCRIPTASE DOMAIN-CONTAINING PROTEIN"/>
    <property type="match status" value="1"/>
</dbReference>
<reference evidence="3" key="1">
    <citation type="journal article" date="2017" name="bioRxiv">
        <title>Comparative analysis of the genomes of Stylophora pistillata and Acropora digitifera provides evidence for extensive differences between species of corals.</title>
        <authorList>
            <person name="Voolstra C.R."/>
            <person name="Li Y."/>
            <person name="Liew Y.J."/>
            <person name="Baumgarten S."/>
            <person name="Zoccola D."/>
            <person name="Flot J.-F."/>
            <person name="Tambutte S."/>
            <person name="Allemand D."/>
            <person name="Aranda M."/>
        </authorList>
    </citation>
    <scope>NUCLEOTIDE SEQUENCE [LARGE SCALE GENOMIC DNA]</scope>
</reference>
<keyword evidence="2" id="KW-0808">Transferase</keyword>
<dbReference type="AlphaFoldDB" id="A0A2B4RJ86"/>
<accession>A0A2B4RJ86</accession>
<dbReference type="PROSITE" id="PS50878">
    <property type="entry name" value="RT_POL"/>
    <property type="match status" value="1"/>
</dbReference>
<gene>
    <name evidence="2" type="primary">RTase</name>
    <name evidence="2" type="ORF">AWC38_SpisGene18814</name>
</gene>
<evidence type="ECO:0000313" key="2">
    <source>
        <dbReference type="EMBL" id="PFX16879.1"/>
    </source>
</evidence>
<dbReference type="EMBL" id="LSMT01000511">
    <property type="protein sequence ID" value="PFX16879.1"/>
    <property type="molecule type" value="Genomic_DNA"/>
</dbReference>
<dbReference type="InterPro" id="IPR000477">
    <property type="entry name" value="RT_dom"/>
</dbReference>
<keyword evidence="2" id="KW-0548">Nucleotidyltransferase</keyword>
<organism evidence="2 3">
    <name type="scientific">Stylophora pistillata</name>
    <name type="common">Smooth cauliflower coral</name>
    <dbReference type="NCBI Taxonomy" id="50429"/>
    <lineage>
        <taxon>Eukaryota</taxon>
        <taxon>Metazoa</taxon>
        <taxon>Cnidaria</taxon>
        <taxon>Anthozoa</taxon>
        <taxon>Hexacorallia</taxon>
        <taxon>Scleractinia</taxon>
        <taxon>Astrocoeniina</taxon>
        <taxon>Pocilloporidae</taxon>
        <taxon>Stylophora</taxon>
    </lineage>
</organism>